<protein>
    <submittedName>
        <fullName evidence="7">Zinc-binding dehydrogenase</fullName>
    </submittedName>
</protein>
<dbReference type="PANTHER" id="PTHR43401:SF2">
    <property type="entry name" value="L-THREONINE 3-DEHYDROGENASE"/>
    <property type="match status" value="1"/>
</dbReference>
<dbReference type="SUPFAM" id="SSF50129">
    <property type="entry name" value="GroES-like"/>
    <property type="match status" value="1"/>
</dbReference>
<evidence type="ECO:0000313" key="8">
    <source>
        <dbReference type="Proteomes" id="UP001058003"/>
    </source>
</evidence>
<dbReference type="Gene3D" id="3.40.50.720">
    <property type="entry name" value="NAD(P)-binding Rossmann-like Domain"/>
    <property type="match status" value="1"/>
</dbReference>
<keyword evidence="3 5" id="KW-0862">Zinc</keyword>
<dbReference type="InterPro" id="IPR020843">
    <property type="entry name" value="ER"/>
</dbReference>
<keyword evidence="4" id="KW-0560">Oxidoreductase</keyword>
<evidence type="ECO:0000256" key="3">
    <source>
        <dbReference type="ARBA" id="ARBA00022833"/>
    </source>
</evidence>
<keyword evidence="8" id="KW-1185">Reference proteome</keyword>
<dbReference type="AlphaFoldDB" id="A0A9Q9IM77"/>
<comment type="similarity">
    <text evidence="5">Belongs to the zinc-containing alcohol dehydrogenase family.</text>
</comment>
<dbReference type="RefSeq" id="WP_033359292.1">
    <property type="nucleotide sequence ID" value="NZ_CP073767.1"/>
</dbReference>
<dbReference type="InterPro" id="IPR002328">
    <property type="entry name" value="ADH_Zn_CS"/>
</dbReference>
<evidence type="ECO:0000256" key="4">
    <source>
        <dbReference type="ARBA" id="ARBA00023002"/>
    </source>
</evidence>
<dbReference type="SMART" id="SM00829">
    <property type="entry name" value="PKS_ER"/>
    <property type="match status" value="1"/>
</dbReference>
<dbReference type="Gene3D" id="3.90.180.10">
    <property type="entry name" value="Medium-chain alcohol dehydrogenases, catalytic domain"/>
    <property type="match status" value="2"/>
</dbReference>
<keyword evidence="2 5" id="KW-0479">Metal-binding</keyword>
<dbReference type="GO" id="GO:0016491">
    <property type="term" value="F:oxidoreductase activity"/>
    <property type="evidence" value="ECO:0007669"/>
    <property type="project" value="UniProtKB-KW"/>
</dbReference>
<feature type="domain" description="Enoyl reductase (ER)" evidence="6">
    <location>
        <begin position="8"/>
        <end position="308"/>
    </location>
</feature>
<dbReference type="GO" id="GO:0008270">
    <property type="term" value="F:zinc ion binding"/>
    <property type="evidence" value="ECO:0007669"/>
    <property type="project" value="InterPro"/>
</dbReference>
<reference evidence="7" key="1">
    <citation type="submission" date="2021-04" db="EMBL/GenBank/DDBJ databases">
        <title>Dactylosporangium aurantiacum NRRL B-8018 full assembly.</title>
        <authorList>
            <person name="Hartkoorn R.C."/>
            <person name="Beaudoing E."/>
            <person name="Hot D."/>
        </authorList>
    </citation>
    <scope>NUCLEOTIDE SEQUENCE</scope>
    <source>
        <strain evidence="7">NRRL B-8018</strain>
    </source>
</reference>
<dbReference type="PANTHER" id="PTHR43401">
    <property type="entry name" value="L-THREONINE 3-DEHYDROGENASE"/>
    <property type="match status" value="1"/>
</dbReference>
<evidence type="ECO:0000259" key="6">
    <source>
        <dbReference type="SMART" id="SM00829"/>
    </source>
</evidence>
<proteinExistence type="inferred from homology"/>
<organism evidence="7 8">
    <name type="scientific">Dactylosporangium aurantiacum</name>
    <dbReference type="NCBI Taxonomy" id="35754"/>
    <lineage>
        <taxon>Bacteria</taxon>
        <taxon>Bacillati</taxon>
        <taxon>Actinomycetota</taxon>
        <taxon>Actinomycetes</taxon>
        <taxon>Micromonosporales</taxon>
        <taxon>Micromonosporaceae</taxon>
        <taxon>Dactylosporangium</taxon>
    </lineage>
</organism>
<gene>
    <name evidence="7" type="ORF">Daura_15880</name>
</gene>
<dbReference type="EMBL" id="CP073767">
    <property type="protein sequence ID" value="UWZ57498.1"/>
    <property type="molecule type" value="Genomic_DNA"/>
</dbReference>
<sequence>MLQYRLTGRRQLVLQRDAAKPVPGAGEVLVRVGANSICNRSDLAYYHYYGLRDHCATGCFGHEIAGLVEAVGPGVDVTAPGRRVFIRTPLTSGFAEYALARQIAVGALPDDVPFEQGSILQLLPLAVHATRGVRLGDRVAIVGQGPVGLMALQVARLRGATDVVVFDLDDWRLRRSAALGAGRCVRNEPGGDPAGGMDGEFDVAIEAVGSPATANACVRLVRQNGLVVFLGTHHVDTHVVFDMVQWEKKGLRVHTAAEPTDTARADSMRIAQRLVDAGRIDLSQLLTHVMPLEELPAAIELLSQSRILAPEGEETLPGPPPQVLKIAVRP</sequence>
<dbReference type="OrthoDB" id="9797931at2"/>
<name>A0A9Q9IM77_9ACTN</name>
<dbReference type="InterPro" id="IPR013149">
    <property type="entry name" value="ADH-like_C"/>
</dbReference>
<dbReference type="Proteomes" id="UP001058003">
    <property type="component" value="Chromosome"/>
</dbReference>
<dbReference type="PROSITE" id="PS00059">
    <property type="entry name" value="ADH_ZINC"/>
    <property type="match status" value="1"/>
</dbReference>
<dbReference type="InterPro" id="IPR050129">
    <property type="entry name" value="Zn_alcohol_dh"/>
</dbReference>
<evidence type="ECO:0000256" key="2">
    <source>
        <dbReference type="ARBA" id="ARBA00022723"/>
    </source>
</evidence>
<evidence type="ECO:0000256" key="1">
    <source>
        <dbReference type="ARBA" id="ARBA00001947"/>
    </source>
</evidence>
<evidence type="ECO:0000313" key="7">
    <source>
        <dbReference type="EMBL" id="UWZ57498.1"/>
    </source>
</evidence>
<dbReference type="SUPFAM" id="SSF51735">
    <property type="entry name" value="NAD(P)-binding Rossmann-fold domains"/>
    <property type="match status" value="1"/>
</dbReference>
<evidence type="ECO:0000256" key="5">
    <source>
        <dbReference type="RuleBase" id="RU361277"/>
    </source>
</evidence>
<dbReference type="InterPro" id="IPR036291">
    <property type="entry name" value="NAD(P)-bd_dom_sf"/>
</dbReference>
<dbReference type="Pfam" id="PF00107">
    <property type="entry name" value="ADH_zinc_N"/>
    <property type="match status" value="1"/>
</dbReference>
<dbReference type="KEGG" id="daur:Daura_15880"/>
<comment type="cofactor">
    <cofactor evidence="1 5">
        <name>Zn(2+)</name>
        <dbReference type="ChEBI" id="CHEBI:29105"/>
    </cofactor>
</comment>
<dbReference type="InterPro" id="IPR013154">
    <property type="entry name" value="ADH-like_N"/>
</dbReference>
<dbReference type="InterPro" id="IPR011032">
    <property type="entry name" value="GroES-like_sf"/>
</dbReference>
<accession>A0A9Q9IM77</accession>
<dbReference type="Pfam" id="PF08240">
    <property type="entry name" value="ADH_N"/>
    <property type="match status" value="1"/>
</dbReference>